<name>A0A973A8A6_9GAMM</name>
<evidence type="ECO:0000313" key="1">
    <source>
        <dbReference type="EMBL" id="NQV65579.1"/>
    </source>
</evidence>
<evidence type="ECO:0000313" key="2">
    <source>
        <dbReference type="Proteomes" id="UP000754644"/>
    </source>
</evidence>
<dbReference type="PROSITE" id="PS51257">
    <property type="entry name" value="PROKAR_LIPOPROTEIN"/>
    <property type="match status" value="1"/>
</dbReference>
<proteinExistence type="predicted"/>
<gene>
    <name evidence="1" type="ORF">HQ497_09460</name>
</gene>
<protein>
    <recommendedName>
        <fullName evidence="3">DUF385 domain-containing protein</fullName>
    </recommendedName>
</protein>
<dbReference type="AlphaFoldDB" id="A0A973A8A6"/>
<sequence>MPRLMMTVMLVLALTACNPKDRRPGTWLSGDLVETPISDWSFTDDYQEVFIETHPWYGIPFSVTVVMTTVNGNIYSPSIYSEPAVFPGNKYWNKVVADNPSVFVQIGDNLYPRRARLVTEAAEFEAAFEALAVKYPFWRNAKDDPEQRPAFALICMDEVI</sequence>
<accession>A0A973A8A6</accession>
<dbReference type="Proteomes" id="UP000754644">
    <property type="component" value="Unassembled WGS sequence"/>
</dbReference>
<organism evidence="1 2">
    <name type="scientific">SAR86 cluster bacterium</name>
    <dbReference type="NCBI Taxonomy" id="2030880"/>
    <lineage>
        <taxon>Bacteria</taxon>
        <taxon>Pseudomonadati</taxon>
        <taxon>Pseudomonadota</taxon>
        <taxon>Gammaproteobacteria</taxon>
        <taxon>SAR86 cluster</taxon>
    </lineage>
</organism>
<dbReference type="EMBL" id="JABMOJ010000351">
    <property type="protein sequence ID" value="NQV65579.1"/>
    <property type="molecule type" value="Genomic_DNA"/>
</dbReference>
<reference evidence="1" key="1">
    <citation type="submission" date="2020-05" db="EMBL/GenBank/DDBJ databases">
        <title>Sulfur intermediates as new biogeochemical hubs in an aquatic model microbial ecosystem.</title>
        <authorList>
            <person name="Vigneron A."/>
        </authorList>
    </citation>
    <scope>NUCLEOTIDE SEQUENCE</scope>
    <source>
        <strain evidence="1">Bin.250</strain>
    </source>
</reference>
<comment type="caution">
    <text evidence="1">The sequence shown here is derived from an EMBL/GenBank/DDBJ whole genome shotgun (WGS) entry which is preliminary data.</text>
</comment>
<evidence type="ECO:0008006" key="3">
    <source>
        <dbReference type="Google" id="ProtNLM"/>
    </source>
</evidence>